<proteinExistence type="predicted"/>
<evidence type="ECO:0000313" key="2">
    <source>
        <dbReference type="Proteomes" id="UP000594638"/>
    </source>
</evidence>
<protein>
    <submittedName>
        <fullName evidence="1">Uncharacterized protein</fullName>
    </submittedName>
</protein>
<dbReference type="EMBL" id="CACTIH010000116">
    <property type="protein sequence ID" value="CAA2954465.1"/>
    <property type="molecule type" value="Genomic_DNA"/>
</dbReference>
<organism evidence="1 2">
    <name type="scientific">Olea europaea subsp. europaea</name>
    <dbReference type="NCBI Taxonomy" id="158383"/>
    <lineage>
        <taxon>Eukaryota</taxon>
        <taxon>Viridiplantae</taxon>
        <taxon>Streptophyta</taxon>
        <taxon>Embryophyta</taxon>
        <taxon>Tracheophyta</taxon>
        <taxon>Spermatophyta</taxon>
        <taxon>Magnoliopsida</taxon>
        <taxon>eudicotyledons</taxon>
        <taxon>Gunneridae</taxon>
        <taxon>Pentapetalae</taxon>
        <taxon>asterids</taxon>
        <taxon>lamiids</taxon>
        <taxon>Lamiales</taxon>
        <taxon>Oleaceae</taxon>
        <taxon>Oleeae</taxon>
        <taxon>Olea</taxon>
    </lineage>
</organism>
<dbReference type="AlphaFoldDB" id="A0A8S0PQK2"/>
<keyword evidence="2" id="KW-1185">Reference proteome</keyword>
<sequence>IPDIRCQVYLIPDEHTHSSGRPEGFVSSPWSLLDLIEFSSGTGRLKAERLVFAATHYKVSVTSQEVVKPQHISMNNNRDSSECEKVALGTCSKPPNVFSIGYTIGPHRGMATGENMVTTSHQLIASEQNNTRRLGYRPAPGVIPIRGP</sequence>
<evidence type="ECO:0000313" key="1">
    <source>
        <dbReference type="EMBL" id="CAA2954465.1"/>
    </source>
</evidence>
<dbReference type="Proteomes" id="UP000594638">
    <property type="component" value="Unassembled WGS sequence"/>
</dbReference>
<comment type="caution">
    <text evidence="1">The sequence shown here is derived from an EMBL/GenBank/DDBJ whole genome shotgun (WGS) entry which is preliminary data.</text>
</comment>
<name>A0A8S0PQK2_OLEEU</name>
<reference evidence="1 2" key="1">
    <citation type="submission" date="2019-12" db="EMBL/GenBank/DDBJ databases">
        <authorList>
            <person name="Alioto T."/>
            <person name="Alioto T."/>
            <person name="Gomez Garrido J."/>
        </authorList>
    </citation>
    <scope>NUCLEOTIDE SEQUENCE [LARGE SCALE GENOMIC DNA]</scope>
</reference>
<gene>
    <name evidence="1" type="ORF">OLEA9_A079877</name>
</gene>
<dbReference type="Gramene" id="OE9A079877T1">
    <property type="protein sequence ID" value="OE9A079877C1"/>
    <property type="gene ID" value="OE9A079877"/>
</dbReference>
<feature type="non-terminal residue" evidence="1">
    <location>
        <position position="1"/>
    </location>
</feature>
<accession>A0A8S0PQK2</accession>